<evidence type="ECO:0000259" key="1">
    <source>
        <dbReference type="SMART" id="SM00479"/>
    </source>
</evidence>
<proteinExistence type="predicted"/>
<dbReference type="InterPro" id="IPR013520">
    <property type="entry name" value="Ribonucl_H"/>
</dbReference>
<dbReference type="InterPro" id="IPR012337">
    <property type="entry name" value="RNaseH-like_sf"/>
</dbReference>
<feature type="domain" description="Exonuclease" evidence="1">
    <location>
        <begin position="8"/>
        <end position="174"/>
    </location>
</feature>
<reference evidence="2 3" key="1">
    <citation type="submission" date="2019-08" db="EMBL/GenBank/DDBJ databases">
        <title>Genome of Luteibaculum oceani JCM 18817.</title>
        <authorList>
            <person name="Bowman J.P."/>
        </authorList>
    </citation>
    <scope>NUCLEOTIDE SEQUENCE [LARGE SCALE GENOMIC DNA]</scope>
    <source>
        <strain evidence="2 3">JCM 18817</strain>
    </source>
</reference>
<evidence type="ECO:0000313" key="2">
    <source>
        <dbReference type="EMBL" id="TXC82061.1"/>
    </source>
</evidence>
<evidence type="ECO:0000313" key="3">
    <source>
        <dbReference type="Proteomes" id="UP000321168"/>
    </source>
</evidence>
<protein>
    <submittedName>
        <fullName evidence="2">3'-5' exonuclease</fullName>
    </submittedName>
</protein>
<dbReference type="SMART" id="SM00479">
    <property type="entry name" value="EXOIII"/>
    <property type="match status" value="1"/>
</dbReference>
<name>A0A5C6VBM4_9FLAO</name>
<dbReference type="RefSeq" id="WP_147013216.1">
    <property type="nucleotide sequence ID" value="NZ_VORB01000002.1"/>
</dbReference>
<dbReference type="AlphaFoldDB" id="A0A5C6VBM4"/>
<gene>
    <name evidence="2" type="ORF">FRX97_02920</name>
</gene>
<sequence length="260" mass="29520">MQLQLDRPLAVFDLETTGINQAADRIVEIGIIKLHPDGKREQFYSLVNPEMIIPDHAAKIHGITNKKVALEPTFEALAPKIAEFLEGCDLGGFNSNKFDIPVLHEEFSRVGFPFTLEGRRLIDAQVIFHRMEERTLSAAYKFYCDKDLENAHSALADSEATLDVLLAQVERYQELPKSSAELHEFSRGKSKKLDMAGRFALNDEDVPVFNFGKHRGKPVEDVLKDEPGYYGWMLNAEFPQNTKDVLKKIKEQIDQKNSTK</sequence>
<dbReference type="PANTHER" id="PTHR30231">
    <property type="entry name" value="DNA POLYMERASE III SUBUNIT EPSILON"/>
    <property type="match status" value="1"/>
</dbReference>
<keyword evidence="3" id="KW-1185">Reference proteome</keyword>
<dbReference type="InterPro" id="IPR046768">
    <property type="entry name" value="ExoX-like_C"/>
</dbReference>
<accession>A0A5C6VBM4</accession>
<dbReference type="Pfam" id="PF00929">
    <property type="entry name" value="RNase_T"/>
    <property type="match status" value="1"/>
</dbReference>
<keyword evidence="2" id="KW-0269">Exonuclease</keyword>
<comment type="caution">
    <text evidence="2">The sequence shown here is derived from an EMBL/GenBank/DDBJ whole genome shotgun (WGS) entry which is preliminary data.</text>
</comment>
<dbReference type="SUPFAM" id="SSF53098">
    <property type="entry name" value="Ribonuclease H-like"/>
    <property type="match status" value="1"/>
</dbReference>
<dbReference type="GO" id="GO:0045004">
    <property type="term" value="P:DNA replication proofreading"/>
    <property type="evidence" value="ECO:0007669"/>
    <property type="project" value="TreeGrafter"/>
</dbReference>
<dbReference type="Proteomes" id="UP000321168">
    <property type="component" value="Unassembled WGS sequence"/>
</dbReference>
<organism evidence="2 3">
    <name type="scientific">Luteibaculum oceani</name>
    <dbReference type="NCBI Taxonomy" id="1294296"/>
    <lineage>
        <taxon>Bacteria</taxon>
        <taxon>Pseudomonadati</taxon>
        <taxon>Bacteroidota</taxon>
        <taxon>Flavobacteriia</taxon>
        <taxon>Flavobacteriales</taxon>
        <taxon>Luteibaculaceae</taxon>
        <taxon>Luteibaculum</taxon>
    </lineage>
</organism>
<keyword evidence="2" id="KW-0378">Hydrolase</keyword>
<dbReference type="OrthoDB" id="9791657at2"/>
<dbReference type="GO" id="GO:0003676">
    <property type="term" value="F:nucleic acid binding"/>
    <property type="evidence" value="ECO:0007669"/>
    <property type="project" value="InterPro"/>
</dbReference>
<dbReference type="InterPro" id="IPR036397">
    <property type="entry name" value="RNaseH_sf"/>
</dbReference>
<dbReference type="PANTHER" id="PTHR30231:SF41">
    <property type="entry name" value="DNA POLYMERASE III SUBUNIT EPSILON"/>
    <property type="match status" value="1"/>
</dbReference>
<dbReference type="GO" id="GO:0005829">
    <property type="term" value="C:cytosol"/>
    <property type="evidence" value="ECO:0007669"/>
    <property type="project" value="TreeGrafter"/>
</dbReference>
<dbReference type="GO" id="GO:0008408">
    <property type="term" value="F:3'-5' exonuclease activity"/>
    <property type="evidence" value="ECO:0007669"/>
    <property type="project" value="TreeGrafter"/>
</dbReference>
<dbReference type="Pfam" id="PF20600">
    <property type="entry name" value="ExoX-like_C"/>
    <property type="match status" value="1"/>
</dbReference>
<keyword evidence="2" id="KW-0540">Nuclease</keyword>
<dbReference type="Gene3D" id="3.30.420.10">
    <property type="entry name" value="Ribonuclease H-like superfamily/Ribonuclease H"/>
    <property type="match status" value="1"/>
</dbReference>
<dbReference type="CDD" id="cd06127">
    <property type="entry name" value="DEDDh"/>
    <property type="match status" value="1"/>
</dbReference>
<dbReference type="EMBL" id="VORB01000002">
    <property type="protein sequence ID" value="TXC82061.1"/>
    <property type="molecule type" value="Genomic_DNA"/>
</dbReference>